<dbReference type="Pfam" id="PF00072">
    <property type="entry name" value="Response_reg"/>
    <property type="match status" value="1"/>
</dbReference>
<dbReference type="InterPro" id="IPR001789">
    <property type="entry name" value="Sig_transdc_resp-reg_receiver"/>
</dbReference>
<keyword evidence="4" id="KW-0175">Coiled coil</keyword>
<dbReference type="SUPFAM" id="SSF52172">
    <property type="entry name" value="CheY-like"/>
    <property type="match status" value="1"/>
</dbReference>
<evidence type="ECO:0000259" key="5">
    <source>
        <dbReference type="PROSITE" id="PS50110"/>
    </source>
</evidence>
<proteinExistence type="predicted"/>
<dbReference type="InterPro" id="IPR043128">
    <property type="entry name" value="Rev_trsase/Diguanyl_cyclase"/>
</dbReference>
<evidence type="ECO:0000256" key="2">
    <source>
        <dbReference type="ARBA" id="ARBA00034247"/>
    </source>
</evidence>
<dbReference type="Gene3D" id="3.40.50.2300">
    <property type="match status" value="1"/>
</dbReference>
<dbReference type="PANTHER" id="PTHR45138:SF9">
    <property type="entry name" value="DIGUANYLATE CYCLASE DGCM-RELATED"/>
    <property type="match status" value="1"/>
</dbReference>
<dbReference type="AlphaFoldDB" id="A0A931IZ61"/>
<dbReference type="RefSeq" id="WP_198100259.1">
    <property type="nucleotide sequence ID" value="NZ_JAEDAL010000002.1"/>
</dbReference>
<dbReference type="SMART" id="SM00448">
    <property type="entry name" value="REC"/>
    <property type="match status" value="1"/>
</dbReference>
<dbReference type="NCBIfam" id="TIGR00254">
    <property type="entry name" value="GGDEF"/>
    <property type="match status" value="1"/>
</dbReference>
<dbReference type="InterPro" id="IPR000160">
    <property type="entry name" value="GGDEF_dom"/>
</dbReference>
<dbReference type="GO" id="GO:0052621">
    <property type="term" value="F:diguanylate cyclase activity"/>
    <property type="evidence" value="ECO:0007669"/>
    <property type="project" value="UniProtKB-EC"/>
</dbReference>
<feature type="domain" description="GGDEF" evidence="6">
    <location>
        <begin position="191"/>
        <end position="325"/>
    </location>
</feature>
<dbReference type="SUPFAM" id="SSF55073">
    <property type="entry name" value="Nucleotide cyclase"/>
    <property type="match status" value="1"/>
</dbReference>
<feature type="coiled-coil region" evidence="4">
    <location>
        <begin position="126"/>
        <end position="163"/>
    </location>
</feature>
<protein>
    <recommendedName>
        <fullName evidence="1">diguanylate cyclase</fullName>
        <ecNumber evidence="1">2.7.7.65</ecNumber>
    </recommendedName>
</protein>
<dbReference type="GO" id="GO:1902201">
    <property type="term" value="P:negative regulation of bacterial-type flagellum-dependent cell motility"/>
    <property type="evidence" value="ECO:0007669"/>
    <property type="project" value="TreeGrafter"/>
</dbReference>
<dbReference type="EMBL" id="JAEDAL010000002">
    <property type="protein sequence ID" value="MBH9552668.1"/>
    <property type="molecule type" value="Genomic_DNA"/>
</dbReference>
<dbReference type="SMART" id="SM00267">
    <property type="entry name" value="GGDEF"/>
    <property type="match status" value="1"/>
</dbReference>
<dbReference type="PROSITE" id="PS50110">
    <property type="entry name" value="RESPONSE_REGULATORY"/>
    <property type="match status" value="1"/>
</dbReference>
<comment type="catalytic activity">
    <reaction evidence="2">
        <text>2 GTP = 3',3'-c-di-GMP + 2 diphosphate</text>
        <dbReference type="Rhea" id="RHEA:24898"/>
        <dbReference type="ChEBI" id="CHEBI:33019"/>
        <dbReference type="ChEBI" id="CHEBI:37565"/>
        <dbReference type="ChEBI" id="CHEBI:58805"/>
        <dbReference type="EC" id="2.7.7.65"/>
    </reaction>
</comment>
<name>A0A931IZ61_9BURK</name>
<dbReference type="InterPro" id="IPR011006">
    <property type="entry name" value="CheY-like_superfamily"/>
</dbReference>
<feature type="modified residue" description="4-aspartylphosphate" evidence="3">
    <location>
        <position position="52"/>
    </location>
</feature>
<reference evidence="7" key="1">
    <citation type="submission" date="2020-12" db="EMBL/GenBank/DDBJ databases">
        <title>The genome sequence of Inhella sp. 4Y17.</title>
        <authorList>
            <person name="Liu Y."/>
        </authorList>
    </citation>
    <scope>NUCLEOTIDE SEQUENCE</scope>
    <source>
        <strain evidence="7">4Y10</strain>
    </source>
</reference>
<sequence>MQQVLVVDDELAHLNALSELLQAAGYEVLRTRQPERALAIAESAGPDLIITDWDMPGLSGVALIQQLKAHPATRDIPVIMCTGKMTSSESLETALGAGAVDYVRKPVDPIELRARVRSMLQLSASHRALLAKEEALTRQNAQLRELNALLDRQKRALHEAATVDRLTGLFNRDYLMEQLSREFSNAQRYGHPFSCLVIDVDHFKSFNDRHGHLVGDVVLRDTAQLLLRHTRRGDVLGRFGGEEFVVLLPGTPALKAAALADVLRGAVAQAVYDTGEERLQVTVSVGVADNRVGEPPNEMALLKHADEALYAAKRQGRDRVVRYTPGG</sequence>
<evidence type="ECO:0000256" key="3">
    <source>
        <dbReference type="PROSITE-ProRule" id="PRU00169"/>
    </source>
</evidence>
<dbReference type="Gene3D" id="3.30.70.270">
    <property type="match status" value="1"/>
</dbReference>
<dbReference type="FunFam" id="3.30.70.270:FF:000001">
    <property type="entry name" value="Diguanylate cyclase domain protein"/>
    <property type="match status" value="1"/>
</dbReference>
<accession>A0A931IZ61</accession>
<dbReference type="InterPro" id="IPR050469">
    <property type="entry name" value="Diguanylate_Cyclase"/>
</dbReference>
<keyword evidence="8" id="KW-1185">Reference proteome</keyword>
<evidence type="ECO:0000313" key="8">
    <source>
        <dbReference type="Proteomes" id="UP000620139"/>
    </source>
</evidence>
<dbReference type="GO" id="GO:0000160">
    <property type="term" value="P:phosphorelay signal transduction system"/>
    <property type="evidence" value="ECO:0007669"/>
    <property type="project" value="InterPro"/>
</dbReference>
<evidence type="ECO:0000256" key="4">
    <source>
        <dbReference type="SAM" id="Coils"/>
    </source>
</evidence>
<feature type="domain" description="Response regulatory" evidence="5">
    <location>
        <begin position="3"/>
        <end position="120"/>
    </location>
</feature>
<dbReference type="GO" id="GO:0005886">
    <property type="term" value="C:plasma membrane"/>
    <property type="evidence" value="ECO:0007669"/>
    <property type="project" value="TreeGrafter"/>
</dbReference>
<evidence type="ECO:0000256" key="1">
    <source>
        <dbReference type="ARBA" id="ARBA00012528"/>
    </source>
</evidence>
<dbReference type="EC" id="2.7.7.65" evidence="1"/>
<dbReference type="PANTHER" id="PTHR45138">
    <property type="entry name" value="REGULATORY COMPONENTS OF SENSORY TRANSDUCTION SYSTEM"/>
    <property type="match status" value="1"/>
</dbReference>
<dbReference type="InterPro" id="IPR029787">
    <property type="entry name" value="Nucleotide_cyclase"/>
</dbReference>
<evidence type="ECO:0000259" key="6">
    <source>
        <dbReference type="PROSITE" id="PS50887"/>
    </source>
</evidence>
<dbReference type="CDD" id="cd01949">
    <property type="entry name" value="GGDEF"/>
    <property type="match status" value="1"/>
</dbReference>
<comment type="caution">
    <text evidence="7">The sequence shown here is derived from an EMBL/GenBank/DDBJ whole genome shotgun (WGS) entry which is preliminary data.</text>
</comment>
<organism evidence="7 8">
    <name type="scientific">Inhella gelatinilytica</name>
    <dbReference type="NCBI Taxonomy" id="2795030"/>
    <lineage>
        <taxon>Bacteria</taxon>
        <taxon>Pseudomonadati</taxon>
        <taxon>Pseudomonadota</taxon>
        <taxon>Betaproteobacteria</taxon>
        <taxon>Burkholderiales</taxon>
        <taxon>Sphaerotilaceae</taxon>
        <taxon>Inhella</taxon>
    </lineage>
</organism>
<dbReference type="GO" id="GO:0043709">
    <property type="term" value="P:cell adhesion involved in single-species biofilm formation"/>
    <property type="evidence" value="ECO:0007669"/>
    <property type="project" value="TreeGrafter"/>
</dbReference>
<evidence type="ECO:0000313" key="7">
    <source>
        <dbReference type="EMBL" id="MBH9552668.1"/>
    </source>
</evidence>
<dbReference type="PROSITE" id="PS50887">
    <property type="entry name" value="GGDEF"/>
    <property type="match status" value="1"/>
</dbReference>
<dbReference type="Pfam" id="PF00990">
    <property type="entry name" value="GGDEF"/>
    <property type="match status" value="1"/>
</dbReference>
<gene>
    <name evidence="7" type="ORF">I7X43_07355</name>
</gene>
<keyword evidence="3" id="KW-0597">Phosphoprotein</keyword>
<dbReference type="Proteomes" id="UP000620139">
    <property type="component" value="Unassembled WGS sequence"/>
</dbReference>